<comment type="caution">
    <text evidence="1">The sequence shown here is derived from an EMBL/GenBank/DDBJ whole genome shotgun (WGS) entry which is preliminary data.</text>
</comment>
<dbReference type="AlphaFoldDB" id="A0A853F0P8"/>
<dbReference type="EMBL" id="JACCHT010000001">
    <property type="protein sequence ID" value="NYT27424.1"/>
    <property type="molecule type" value="Genomic_DNA"/>
</dbReference>
<sequence>MKTFLKSMEKLPHQPWLILSDGDLEVVGKYDGPLLKTTTIKTRRWTSSTTFV</sequence>
<organism evidence="1 2">
    <name type="scientific">Candidatus Thiodubiliella endoseptemdiera</name>
    <dbReference type="NCBI Taxonomy" id="2738886"/>
    <lineage>
        <taxon>Bacteria</taxon>
        <taxon>Pseudomonadati</taxon>
        <taxon>Pseudomonadota</taxon>
        <taxon>Gammaproteobacteria</taxon>
        <taxon>Candidatus Pseudothioglobaceae</taxon>
        <taxon>Candidatus Thiodubiliella</taxon>
    </lineage>
</organism>
<evidence type="ECO:0000313" key="2">
    <source>
        <dbReference type="Proteomes" id="UP000568751"/>
    </source>
</evidence>
<reference evidence="1 2" key="1">
    <citation type="submission" date="2020-05" db="EMBL/GenBank/DDBJ databases">
        <title>Horizontal transmission and recombination maintain forever young bacterial symbiont genomes.</title>
        <authorList>
            <person name="Russell S.L."/>
            <person name="Pepper-Tunick E."/>
            <person name="Svedberg J."/>
            <person name="Byrne A."/>
            <person name="Ruelas Castillo J."/>
            <person name="Vollmers C."/>
            <person name="Beinart R.A."/>
            <person name="Corbett-Detig R."/>
        </authorList>
    </citation>
    <scope>NUCLEOTIDE SEQUENCE [LARGE SCALE GENOMIC DNA]</scope>
    <source>
        <strain evidence="1">455</strain>
    </source>
</reference>
<evidence type="ECO:0000313" key="1">
    <source>
        <dbReference type="EMBL" id="NYT27424.1"/>
    </source>
</evidence>
<protein>
    <submittedName>
        <fullName evidence="1">Uncharacterized protein</fullName>
    </submittedName>
</protein>
<proteinExistence type="predicted"/>
<name>A0A853F0P8_9GAMM</name>
<gene>
    <name evidence="1" type="ORF">H0A76_05710</name>
</gene>
<accession>A0A853F0P8</accession>
<dbReference type="Proteomes" id="UP000568751">
    <property type="component" value="Unassembled WGS sequence"/>
</dbReference>